<comment type="caution">
    <text evidence="2">The sequence shown here is derived from an EMBL/GenBank/DDBJ whole genome shotgun (WGS) entry which is preliminary data.</text>
</comment>
<dbReference type="RefSeq" id="XP_011131017.1">
    <property type="nucleotide sequence ID" value="XM_011132715.1"/>
</dbReference>
<sequence>MGRFQLALGTYDGGILTYKIDDESLELEEYYGGVVHKGALRYLSWVDEATLVTGASDESCCVCDCVSEEVETLIVGARGCAGAFSQQWSSESVGMKSGARRKGGMVTTVACDGTVEVHQYTVRKPVFTTSFGQRNDKGKPLTHSSDICRVALNTHFGGLYACVYLDGSVWLWNIEKKLPLAKIHKASRKPEHGLLRAIDAAWASKGNYLLILSKGIFKVIQIHTGLTKTITAKSGRQFTSLSIHEELICVGDNKGTISLYKLLPPQRAKSDKHDDSNDETNNGQKPEDQEPGEQGSDNEEEGSEHIHDREPEVQESEVQESKEEEEPEVQESEQQEEPVGKEPVGKEPVGEEPIGKESKEEEPVGKEHPRKKRRRNSSSSSGDSSSPRGSGKEETSDDLFSVEEWVEIDIPEQSRIKLMKAFDPGEGLLANIIFCLQQGQVSILKVKENESVSFSQILDCPYTLTALDVISVTTPLTTPPLH</sequence>
<dbReference type="InterPro" id="IPR036322">
    <property type="entry name" value="WD40_repeat_dom_sf"/>
</dbReference>
<name>A0A023B4V5_GRENI</name>
<feature type="compositionally biased region" description="Basic and acidic residues" evidence="1">
    <location>
        <begin position="338"/>
        <end position="367"/>
    </location>
</feature>
<keyword evidence="3" id="KW-1185">Reference proteome</keyword>
<organism evidence="2 3">
    <name type="scientific">Gregarina niphandrodes</name>
    <name type="common">Septate eugregarine</name>
    <dbReference type="NCBI Taxonomy" id="110365"/>
    <lineage>
        <taxon>Eukaryota</taxon>
        <taxon>Sar</taxon>
        <taxon>Alveolata</taxon>
        <taxon>Apicomplexa</taxon>
        <taxon>Conoidasida</taxon>
        <taxon>Gregarinasina</taxon>
        <taxon>Eugregarinorida</taxon>
        <taxon>Gregarinidae</taxon>
        <taxon>Gregarina</taxon>
    </lineage>
</organism>
<dbReference type="EMBL" id="AFNH02000723">
    <property type="protein sequence ID" value="EZG57851.1"/>
    <property type="molecule type" value="Genomic_DNA"/>
</dbReference>
<accession>A0A023B4V5</accession>
<dbReference type="AlphaFoldDB" id="A0A023B4V5"/>
<evidence type="ECO:0000313" key="3">
    <source>
        <dbReference type="Proteomes" id="UP000019763"/>
    </source>
</evidence>
<feature type="compositionally biased region" description="Acidic residues" evidence="1">
    <location>
        <begin position="313"/>
        <end position="336"/>
    </location>
</feature>
<evidence type="ECO:0000313" key="2">
    <source>
        <dbReference type="EMBL" id="EZG57851.1"/>
    </source>
</evidence>
<feature type="region of interest" description="Disordered" evidence="1">
    <location>
        <begin position="266"/>
        <end position="398"/>
    </location>
</feature>
<evidence type="ECO:0000256" key="1">
    <source>
        <dbReference type="SAM" id="MobiDB-lite"/>
    </source>
</evidence>
<reference evidence="2" key="1">
    <citation type="submission" date="2013-12" db="EMBL/GenBank/DDBJ databases">
        <authorList>
            <person name="Omoto C.K."/>
            <person name="Sibley D."/>
            <person name="Venepally P."/>
            <person name="Hadjithomas M."/>
            <person name="Karamycheva S."/>
            <person name="Brunk B."/>
            <person name="Roos D."/>
            <person name="Caler E."/>
            <person name="Lorenzi H."/>
        </authorList>
    </citation>
    <scope>NUCLEOTIDE SEQUENCE</scope>
</reference>
<evidence type="ECO:0008006" key="4">
    <source>
        <dbReference type="Google" id="ProtNLM"/>
    </source>
</evidence>
<dbReference type="SUPFAM" id="SSF50978">
    <property type="entry name" value="WD40 repeat-like"/>
    <property type="match status" value="1"/>
</dbReference>
<dbReference type="InterPro" id="IPR015943">
    <property type="entry name" value="WD40/YVTN_repeat-like_dom_sf"/>
</dbReference>
<dbReference type="Gene3D" id="2.130.10.10">
    <property type="entry name" value="YVTN repeat-like/Quinoprotein amine dehydrogenase"/>
    <property type="match status" value="2"/>
</dbReference>
<dbReference type="Proteomes" id="UP000019763">
    <property type="component" value="Unassembled WGS sequence"/>
</dbReference>
<gene>
    <name evidence="2" type="ORF">GNI_096560</name>
</gene>
<feature type="compositionally biased region" description="Low complexity" evidence="1">
    <location>
        <begin position="377"/>
        <end position="389"/>
    </location>
</feature>
<proteinExistence type="predicted"/>
<dbReference type="VEuPathDB" id="CryptoDB:GNI_096560"/>
<dbReference type="GeneID" id="22913434"/>
<feature type="compositionally biased region" description="Basic and acidic residues" evidence="1">
    <location>
        <begin position="303"/>
        <end position="312"/>
    </location>
</feature>
<protein>
    <recommendedName>
        <fullName evidence="4">WD domain, G-beta repeat protein</fullName>
    </recommendedName>
</protein>